<protein>
    <submittedName>
        <fullName evidence="2">Uncharacterized protein</fullName>
    </submittedName>
</protein>
<sequence length="206" mass="23145">MKNLHDYIAERNSQYSFRIKVAKQNPNEIMEEIKHALDAYELVNVTKASSLPIQEHREFPKWGACECWQFEATVAYPTTAVQIAQLLRERTGMQAEWVCVYGKQQADQNDYAEAYGKDHTGSLLLDGELKDVAGAQELVGEKRMGSMLKELEDQMPVMKGYTDSKLTSKPAEKTKAAQTTNQLPQGAKSPVGSSQNKITDMRKGKK</sequence>
<name>A0A6J5LEP7_9CAUD</name>
<feature type="region of interest" description="Disordered" evidence="1">
    <location>
        <begin position="159"/>
        <end position="206"/>
    </location>
</feature>
<organism evidence="2">
    <name type="scientific">uncultured Caudovirales phage</name>
    <dbReference type="NCBI Taxonomy" id="2100421"/>
    <lineage>
        <taxon>Viruses</taxon>
        <taxon>Duplodnaviria</taxon>
        <taxon>Heunggongvirae</taxon>
        <taxon>Uroviricota</taxon>
        <taxon>Caudoviricetes</taxon>
        <taxon>Peduoviridae</taxon>
        <taxon>Maltschvirus</taxon>
        <taxon>Maltschvirus maltsch</taxon>
    </lineage>
</organism>
<evidence type="ECO:0000313" key="2">
    <source>
        <dbReference type="EMBL" id="CAB4133054.1"/>
    </source>
</evidence>
<proteinExistence type="predicted"/>
<gene>
    <name evidence="2" type="ORF">UFOVP257_39</name>
</gene>
<dbReference type="EMBL" id="LR796274">
    <property type="protein sequence ID" value="CAB4133054.1"/>
    <property type="molecule type" value="Genomic_DNA"/>
</dbReference>
<reference evidence="2" key="1">
    <citation type="submission" date="2020-04" db="EMBL/GenBank/DDBJ databases">
        <authorList>
            <person name="Chiriac C."/>
            <person name="Salcher M."/>
            <person name="Ghai R."/>
            <person name="Kavagutti S V."/>
        </authorList>
    </citation>
    <scope>NUCLEOTIDE SEQUENCE</scope>
</reference>
<accession>A0A6J5LEP7</accession>
<evidence type="ECO:0000256" key="1">
    <source>
        <dbReference type="SAM" id="MobiDB-lite"/>
    </source>
</evidence>